<proteinExistence type="predicted"/>
<organism evidence="1 2">
    <name type="scientific">Periplaneta americana</name>
    <name type="common">American cockroach</name>
    <name type="synonym">Blatta americana</name>
    <dbReference type="NCBI Taxonomy" id="6978"/>
    <lineage>
        <taxon>Eukaryota</taxon>
        <taxon>Metazoa</taxon>
        <taxon>Ecdysozoa</taxon>
        <taxon>Arthropoda</taxon>
        <taxon>Hexapoda</taxon>
        <taxon>Insecta</taxon>
        <taxon>Pterygota</taxon>
        <taxon>Neoptera</taxon>
        <taxon>Polyneoptera</taxon>
        <taxon>Dictyoptera</taxon>
        <taxon>Blattodea</taxon>
        <taxon>Blattoidea</taxon>
        <taxon>Blattidae</taxon>
        <taxon>Blattinae</taxon>
        <taxon>Periplaneta</taxon>
    </lineage>
</organism>
<keyword evidence="2" id="KW-1185">Reference proteome</keyword>
<accession>A0ABQ8TTG8</accession>
<dbReference type="Proteomes" id="UP001148838">
    <property type="component" value="Unassembled WGS sequence"/>
</dbReference>
<comment type="caution">
    <text evidence="1">The sequence shown here is derived from an EMBL/GenBank/DDBJ whole genome shotgun (WGS) entry which is preliminary data.</text>
</comment>
<gene>
    <name evidence="1" type="ORF">ANN_01401</name>
</gene>
<sequence>MGIRCGLVDRAVVCNMEFNITLDDIMVVVNGNTNKRRQDQHQPVLKVAHNRLKLVNQRTIECLQMSTAERTDRLDTATGTHTLLSTDVHIMTDHVRYTLRYLHCFSVVSCPHPSDSALNGILYPKMKANEKGKSKLTLQQDSATAHTANCSMDELHTVLGVCDVVSYRYCLRITYSKLFAFLDNRLDDKSFSTE</sequence>
<dbReference type="EMBL" id="JAJSOF020000003">
    <property type="protein sequence ID" value="KAJ4449994.1"/>
    <property type="molecule type" value="Genomic_DNA"/>
</dbReference>
<evidence type="ECO:0000313" key="1">
    <source>
        <dbReference type="EMBL" id="KAJ4449994.1"/>
    </source>
</evidence>
<name>A0ABQ8TTG8_PERAM</name>
<evidence type="ECO:0000313" key="2">
    <source>
        <dbReference type="Proteomes" id="UP001148838"/>
    </source>
</evidence>
<reference evidence="1 2" key="1">
    <citation type="journal article" date="2022" name="Allergy">
        <title>Genome assembly and annotation of Periplaneta americana reveal a comprehensive cockroach allergen profile.</title>
        <authorList>
            <person name="Wang L."/>
            <person name="Xiong Q."/>
            <person name="Saelim N."/>
            <person name="Wang L."/>
            <person name="Nong W."/>
            <person name="Wan A.T."/>
            <person name="Shi M."/>
            <person name="Liu X."/>
            <person name="Cao Q."/>
            <person name="Hui J.H.L."/>
            <person name="Sookrung N."/>
            <person name="Leung T.F."/>
            <person name="Tungtrongchitr A."/>
            <person name="Tsui S.K.W."/>
        </authorList>
    </citation>
    <scope>NUCLEOTIDE SEQUENCE [LARGE SCALE GENOMIC DNA]</scope>
    <source>
        <strain evidence="1">PWHHKU_190912</strain>
    </source>
</reference>
<protein>
    <submittedName>
        <fullName evidence="1">Uncharacterized protein</fullName>
    </submittedName>
</protein>